<dbReference type="EMBL" id="KT160425">
    <property type="protein sequence ID" value="AKT26019.1"/>
    <property type="molecule type" value="Genomic_DNA"/>
</dbReference>
<dbReference type="KEGG" id="vg:25395981"/>
<sequence length="457" mass="50090">MGKLRSELFSSAAVNVPYLTSRLPSWAGARQNVAGSSIDGGFIPPSNGVSEKTEDYNFVILKPEDDAAQVLADNAAVYLVPGAVYKWSKITITKPVIIYGRGAFVKLSGPGPMIEVVGGDGSKHADSIPITFYDINFSGSRVVIREETMKDEYLTESAIWFSHAWKSSIINCNFSNFNGAALWYHDSTAYKPDWHQQHMVLNCRFRMCRFGIANSGASEYSLANSNCFFDCCVCFNVVGGNWRRVGNIIANCRCAYLHVGGTRMWYLGMAGSNNAAHGAFTDNTMNHADVGGNKWPTVFRMANGTNINIAGFYFDDASVSPPTFTGNTLYYCDMKFVNILTDSSLQNWTITGCNIFGEQRATTTAGTITLASSLKDKIYFIGCSGNKVKLVNVKEDNVIPKFGTFLEARMLSGRSLELFDSADVEELPSEGDVPTGENDSEMEEEGEECTSNEVDDC</sequence>
<dbReference type="GeneID" id="25395981"/>
<name>A0A0K1DCQ8_ADEE2</name>
<dbReference type="OrthoDB" id="7930at10239"/>
<dbReference type="GO" id="GO:0046718">
    <property type="term" value="P:symbiont entry into host cell"/>
    <property type="evidence" value="ECO:0007669"/>
    <property type="project" value="UniProtKB-KW"/>
</dbReference>
<dbReference type="GO" id="GO:0098021">
    <property type="term" value="C:viral capsid, decoration"/>
    <property type="evidence" value="ECO:0007669"/>
    <property type="project" value="UniProtKB-KW"/>
</dbReference>
<feature type="region of interest" description="Disordered" evidence="12">
    <location>
        <begin position="424"/>
        <end position="457"/>
    </location>
</feature>
<keyword evidence="7" id="KW-0945">Host-virus interaction</keyword>
<dbReference type="GO" id="GO:0052150">
    <property type="term" value="P:symbiont-mediated perturbation of host apoptosis"/>
    <property type="evidence" value="ECO:0007669"/>
    <property type="project" value="UniProtKB-KW"/>
</dbReference>
<evidence type="ECO:0000256" key="4">
    <source>
        <dbReference type="ARBA" id="ARBA00022118"/>
    </source>
</evidence>
<comment type="function">
    <text evidence="10">Plays a major role to prevent cellular inhibition of viral genome replication. Assembles an SCF-like E3 ubiquitin ligase complex based on the cellular proteins ELOB, ELOC, CUL5 and RBX1, in cooperation with viral E4orf6. This viral RING-type ligase ubiquitinates cellular substrates and targets them to proteasomal degradation: TP53/p53, LIG4, MRE11-RAD50-NBS1 (MRN) complex, ITGA3, DAXX and BLM. E1B-55K probably acts as the substrate-specific adapter of the SCF-like E3 ubiquitin ligase complex. Degradation of host TP53/p53 activity is essential for preventing E1A-induced TP53 accumulation that would otherwise lead to cell apoptosis and growth arrest. E1B-55K also inactivates TP53 transcription-factor activity by binding its transactivation domain. E1B-55K also functions as a SUMO1 E3 ligase for TP53 which causes the latter to be sequestered in promyelocytic leukemia (PML) nuclear bodies thereby contributing to maximal inhibition of TP53 function.</text>
</comment>
<evidence type="ECO:0000256" key="6">
    <source>
        <dbReference type="ARBA" id="ARBA00023200"/>
    </source>
</evidence>
<evidence type="ECO:0000256" key="7">
    <source>
        <dbReference type="ARBA" id="ARBA00023323"/>
    </source>
</evidence>
<evidence type="ECO:0000256" key="8">
    <source>
        <dbReference type="ARBA" id="ARBA00030428"/>
    </source>
</evidence>
<keyword evidence="7" id="KW-1119">Modulation of host cell apoptosis by virus</keyword>
<dbReference type="GO" id="GO:0031423">
    <property type="term" value="F:hexon binding"/>
    <property type="evidence" value="ECO:0007669"/>
    <property type="project" value="InterPro"/>
</dbReference>
<evidence type="ECO:0000256" key="1">
    <source>
        <dbReference type="ARBA" id="ARBA00004147"/>
    </source>
</evidence>
<evidence type="ECO:0000256" key="3">
    <source>
        <dbReference type="ARBA" id="ARBA00008605"/>
    </source>
</evidence>
<gene>
    <name evidence="13" type="primary">IX_E1b</name>
</gene>
<dbReference type="RefSeq" id="YP_009162343.1">
    <property type="nucleotide sequence ID" value="NC_027705.1"/>
</dbReference>
<dbReference type="Proteomes" id="UP000102399">
    <property type="component" value="Segment"/>
</dbReference>
<comment type="subunit">
    <text evidence="11">Interacts with host PML-4 and PML-5; this interaction promotes efficient subnuclear targeting of E1B-55K to PML nuclear bodies. Interacts with E4-ORF3 protein. Interacts with E4-ORF6 protein.</text>
</comment>
<protein>
    <recommendedName>
        <fullName evidence="4">E1B 55 kDa protein</fullName>
    </recommendedName>
    <alternativeName>
        <fullName evidence="8">E1B protein, large T-antigen</fullName>
    </alternativeName>
    <alternativeName>
        <fullName evidence="9">E1B-495R</fullName>
    </alternativeName>
</protein>
<evidence type="ECO:0000256" key="9">
    <source>
        <dbReference type="ARBA" id="ARBA00031863"/>
    </source>
</evidence>
<organismHost>
    <name type="scientific">Equus caballus</name>
    <name type="common">Horse</name>
    <dbReference type="NCBI Taxonomy" id="9796"/>
</organismHost>
<feature type="compositionally biased region" description="Acidic residues" evidence="12">
    <location>
        <begin position="438"/>
        <end position="457"/>
    </location>
</feature>
<evidence type="ECO:0000256" key="10">
    <source>
        <dbReference type="ARBA" id="ARBA00046084"/>
    </source>
</evidence>
<keyword evidence="5" id="KW-0244">Early protein</keyword>
<evidence type="ECO:0000256" key="2">
    <source>
        <dbReference type="ARBA" id="ARBA00004192"/>
    </source>
</evidence>
<evidence type="ECO:0000313" key="13">
    <source>
        <dbReference type="EMBL" id="AKT26019.1"/>
    </source>
</evidence>
<keyword evidence="6" id="KW-1035">Host cytoplasm</keyword>
<keyword evidence="14" id="KW-1185">Reference proteome</keyword>
<dbReference type="GO" id="GO:0030430">
    <property type="term" value="C:host cell cytoplasm"/>
    <property type="evidence" value="ECO:0007669"/>
    <property type="project" value="UniProtKB-SubCell"/>
</dbReference>
<dbReference type="InterPro" id="IPR011050">
    <property type="entry name" value="Pectin_lyase_fold/virulence"/>
</dbReference>
<reference evidence="13 14" key="1">
    <citation type="journal article" date="2015" name="Vet. Microbiol.">
        <title>Characterisation of the Equine adenovirus 2 genome.</title>
        <authorList>
            <person name="Giles C."/>
            <person name="Vanniasinkam T."/>
            <person name="Barton M."/>
            <person name="Mahony T.J."/>
        </authorList>
    </citation>
    <scope>NUCLEOTIDE SEQUENCE [LARGE SCALE GENOMIC DNA]</scope>
    <source>
        <strain evidence="13">EAdV2.385/75.9</strain>
    </source>
</reference>
<evidence type="ECO:0000256" key="11">
    <source>
        <dbReference type="ARBA" id="ARBA00046912"/>
    </source>
</evidence>
<evidence type="ECO:0000256" key="5">
    <source>
        <dbReference type="ARBA" id="ARBA00022518"/>
    </source>
</evidence>
<dbReference type="SUPFAM" id="SSF51126">
    <property type="entry name" value="Pectin lyase-like"/>
    <property type="match status" value="1"/>
</dbReference>
<proteinExistence type="inferred from homology"/>
<organism evidence="13 14">
    <name type="scientific">Equine adenovirus B serotype 2</name>
    <name type="common">EAdV-2</name>
    <name type="synonym">Equine adenovirus 2</name>
    <dbReference type="NCBI Taxonomy" id="67603"/>
    <lineage>
        <taxon>Viruses</taxon>
        <taxon>Varidnaviria</taxon>
        <taxon>Bamfordvirae</taxon>
        <taxon>Preplasmiviricota</taxon>
        <taxon>Polisuviricotina</taxon>
        <taxon>Pharingeaviricetes</taxon>
        <taxon>Rowavirales</taxon>
        <taxon>Adenoviridae</taxon>
        <taxon>Mastadenovirus</taxon>
        <taxon>Mastadenovirus equidae</taxon>
        <taxon>Equine mastadenovirus B</taxon>
    </lineage>
</organism>
<comment type="subcellular location">
    <subcellularLocation>
        <location evidence="2">Host cytoplasm</location>
    </subcellularLocation>
    <subcellularLocation>
        <location evidence="1">Host nucleus</location>
    </subcellularLocation>
</comment>
<dbReference type="GO" id="GO:0042025">
    <property type="term" value="C:host cell nucleus"/>
    <property type="evidence" value="ECO:0007669"/>
    <property type="project" value="UniProtKB-SubCell"/>
</dbReference>
<evidence type="ECO:0000256" key="12">
    <source>
        <dbReference type="SAM" id="MobiDB-lite"/>
    </source>
</evidence>
<dbReference type="Pfam" id="PF01696">
    <property type="entry name" value="Adeno_E1B_55K"/>
    <property type="match status" value="1"/>
</dbReference>
<accession>A0A0K1DCQ8</accession>
<dbReference type="InterPro" id="IPR002612">
    <property type="entry name" value="Adeno_E1B_55kDa"/>
</dbReference>
<comment type="similarity">
    <text evidence="3">Belongs to the adenoviridae E1B 55 kDa protein family.</text>
</comment>
<evidence type="ECO:0000313" key="14">
    <source>
        <dbReference type="Proteomes" id="UP000102399"/>
    </source>
</evidence>